<gene>
    <name evidence="1" type="ORF">GMARGA_LOCUS13970</name>
</gene>
<reference evidence="1 2" key="1">
    <citation type="submission" date="2021-06" db="EMBL/GenBank/DDBJ databases">
        <authorList>
            <person name="Kallberg Y."/>
            <person name="Tangrot J."/>
            <person name="Rosling A."/>
        </authorList>
    </citation>
    <scope>NUCLEOTIDE SEQUENCE [LARGE SCALE GENOMIC DNA]</scope>
    <source>
        <strain evidence="1 2">120-4 pot B 10/14</strain>
    </source>
</reference>
<accession>A0ABN7V5W5</accession>
<proteinExistence type="predicted"/>
<keyword evidence="2" id="KW-1185">Reference proteome</keyword>
<evidence type="ECO:0000313" key="1">
    <source>
        <dbReference type="EMBL" id="CAG8726424.1"/>
    </source>
</evidence>
<protein>
    <submittedName>
        <fullName evidence="1">17998_t:CDS:1</fullName>
    </submittedName>
</protein>
<comment type="caution">
    <text evidence="1">The sequence shown here is derived from an EMBL/GenBank/DDBJ whole genome shotgun (WGS) entry which is preliminary data.</text>
</comment>
<dbReference type="Proteomes" id="UP000789901">
    <property type="component" value="Unassembled WGS sequence"/>
</dbReference>
<dbReference type="EMBL" id="CAJVQB010009077">
    <property type="protein sequence ID" value="CAG8726424.1"/>
    <property type="molecule type" value="Genomic_DNA"/>
</dbReference>
<organism evidence="1 2">
    <name type="scientific">Gigaspora margarita</name>
    <dbReference type="NCBI Taxonomy" id="4874"/>
    <lineage>
        <taxon>Eukaryota</taxon>
        <taxon>Fungi</taxon>
        <taxon>Fungi incertae sedis</taxon>
        <taxon>Mucoromycota</taxon>
        <taxon>Glomeromycotina</taxon>
        <taxon>Glomeromycetes</taxon>
        <taxon>Diversisporales</taxon>
        <taxon>Gigasporaceae</taxon>
        <taxon>Gigaspora</taxon>
    </lineage>
</organism>
<sequence length="230" mass="26893">MDIESLYSQVKFKTLQYSSKPVQVINYYNNDPVPKVISNNELESIAKLKYNFIEIQIISETIIKVQHRNLNDVDEQIDNRIIEIQQEIDIVKDNIKGNYDNLGICFKKMHEEIDNLLEKIETENKQLNVKLWGLTAYEYGIKQKVNRVNQASRTGFYRDLQNKEAQIFKTVLDYEVSIIFHFIIGILWIEMTGADDKFILDDDDEESVKATNYNSVKETTAENNDNINIL</sequence>
<name>A0ABN7V5W5_GIGMA</name>
<evidence type="ECO:0000313" key="2">
    <source>
        <dbReference type="Proteomes" id="UP000789901"/>
    </source>
</evidence>